<comment type="caution">
    <text evidence="3">The sequence shown here is derived from an EMBL/GenBank/DDBJ whole genome shotgun (WGS) entry which is preliminary data.</text>
</comment>
<feature type="binding site" evidence="2">
    <location>
        <begin position="47"/>
        <end position="49"/>
    </location>
    <ligand>
        <name>substrate</name>
    </ligand>
</feature>
<feature type="binding site" evidence="2">
    <location>
        <position position="7"/>
    </location>
    <ligand>
        <name>substrate</name>
    </ligand>
</feature>
<keyword evidence="2" id="KW-0460">Magnesium</keyword>
<evidence type="ECO:0000256" key="2">
    <source>
        <dbReference type="HAMAP-Rule" id="MF_01139"/>
    </source>
</evidence>
<dbReference type="InterPro" id="IPR036424">
    <property type="entry name" value="UPP_synth-like_sf"/>
</dbReference>
<dbReference type="EMBL" id="BAABJZ010000012">
    <property type="protein sequence ID" value="GAA4878245.1"/>
    <property type="molecule type" value="Genomic_DNA"/>
</dbReference>
<feature type="binding site" evidence="2">
    <location>
        <position position="53"/>
    </location>
    <ligand>
        <name>substrate</name>
    </ligand>
</feature>
<comment type="cofactor">
    <cofactor evidence="2">
        <name>Mg(2+)</name>
        <dbReference type="ChEBI" id="CHEBI:18420"/>
    </cofactor>
    <text evidence="2">Binds 2 magnesium ions per subunit.</text>
</comment>
<evidence type="ECO:0000313" key="3">
    <source>
        <dbReference type="EMBL" id="GAA4878245.1"/>
    </source>
</evidence>
<feature type="binding site" evidence="2">
    <location>
        <position position="170"/>
    </location>
    <ligand>
        <name>substrate</name>
    </ligand>
</feature>
<comment type="similarity">
    <text evidence="2">Belongs to the UPP synthase family.</text>
</comment>
<organism evidence="3 4">
    <name type="scientific">Ferrimonas pelagia</name>
    <dbReference type="NCBI Taxonomy" id="1177826"/>
    <lineage>
        <taxon>Bacteria</taxon>
        <taxon>Pseudomonadati</taxon>
        <taxon>Pseudomonadota</taxon>
        <taxon>Gammaproteobacteria</taxon>
        <taxon>Alteromonadales</taxon>
        <taxon>Ferrimonadaceae</taxon>
        <taxon>Ferrimonas</taxon>
    </lineage>
</organism>
<dbReference type="HAMAP" id="MF_01139">
    <property type="entry name" value="ISPT"/>
    <property type="match status" value="1"/>
</dbReference>
<feature type="active site" evidence="2">
    <location>
        <position position="2"/>
    </location>
</feature>
<gene>
    <name evidence="2 3" type="primary">uppS</name>
    <name evidence="3" type="ORF">GCM10023333_09670</name>
</gene>
<dbReference type="Pfam" id="PF01255">
    <property type="entry name" value="Prenyltransf"/>
    <property type="match status" value="1"/>
</dbReference>
<dbReference type="Gene3D" id="3.40.1180.10">
    <property type="entry name" value="Decaprenyl diphosphate synthase-like"/>
    <property type="match status" value="1"/>
</dbReference>
<dbReference type="CDD" id="cd00475">
    <property type="entry name" value="Cis_IPPS"/>
    <property type="match status" value="1"/>
</dbReference>
<feature type="binding site" evidence="2">
    <location>
        <begin position="176"/>
        <end position="178"/>
    </location>
    <ligand>
        <name>substrate</name>
    </ligand>
</feature>
<keyword evidence="2" id="KW-0961">Cell wall biogenesis/degradation</keyword>
<evidence type="ECO:0000256" key="1">
    <source>
        <dbReference type="ARBA" id="ARBA00022679"/>
    </source>
</evidence>
<name>A0ABP9EGF4_9GAMM</name>
<feature type="binding site" evidence="2">
    <location>
        <position position="19"/>
    </location>
    <ligand>
        <name>substrate</name>
    </ligand>
</feature>
<dbReference type="SUPFAM" id="SSF64005">
    <property type="entry name" value="Undecaprenyl diphosphate synthase"/>
    <property type="match status" value="1"/>
</dbReference>
<dbReference type="PANTHER" id="PTHR10291">
    <property type="entry name" value="DEHYDRODOLICHYL DIPHOSPHATE SYNTHASE FAMILY MEMBER"/>
    <property type="match status" value="1"/>
</dbReference>
<feature type="active site" description="Proton acceptor" evidence="2">
    <location>
        <position position="50"/>
    </location>
</feature>
<feature type="binding site" evidence="2">
    <location>
        <position position="51"/>
    </location>
    <ligand>
        <name>substrate</name>
    </ligand>
</feature>
<proteinExistence type="inferred from homology"/>
<evidence type="ECO:0000313" key="4">
    <source>
        <dbReference type="Proteomes" id="UP001499988"/>
    </source>
</evidence>
<protein>
    <recommendedName>
        <fullName evidence="2">Ditrans,polycis-undecaprenyl-diphosphate synthase ((2E,6E)-farnesyl-diphosphate specific)</fullName>
        <ecNumber evidence="2">2.5.1.31</ecNumber>
    </recommendedName>
    <alternativeName>
        <fullName evidence="2">Ditrans,polycis-undecaprenylcistransferase</fullName>
    </alternativeName>
    <alternativeName>
        <fullName evidence="2">Undecaprenyl diphosphate synthase</fullName>
        <shortName evidence="2">UDS</shortName>
    </alternativeName>
    <alternativeName>
        <fullName evidence="2">Undecaprenyl pyrophosphate synthase</fullName>
        <shortName evidence="2">UPP synthase</shortName>
    </alternativeName>
</protein>
<feature type="binding site" evidence="2">
    <location>
        <position position="189"/>
    </location>
    <ligand>
        <name>Mg(2+)</name>
        <dbReference type="ChEBI" id="CHEBI:18420"/>
    </ligand>
</feature>
<keyword evidence="2" id="KW-0479">Metal-binding</keyword>
<dbReference type="EC" id="2.5.1.31" evidence="2"/>
<dbReference type="InterPro" id="IPR001441">
    <property type="entry name" value="UPP_synth-like"/>
</dbReference>
<dbReference type="InterPro" id="IPR018520">
    <property type="entry name" value="UPP_synth-like_CS"/>
</dbReference>
<dbReference type="PANTHER" id="PTHR10291:SF0">
    <property type="entry name" value="DEHYDRODOLICHYL DIPHOSPHATE SYNTHASE 2"/>
    <property type="match status" value="1"/>
</dbReference>
<feature type="binding site" evidence="2">
    <location>
        <position position="2"/>
    </location>
    <ligand>
        <name>Mg(2+)</name>
        <dbReference type="ChEBI" id="CHEBI:18420"/>
    </ligand>
</feature>
<feature type="binding site" evidence="2">
    <location>
        <position position="15"/>
    </location>
    <ligand>
        <name>substrate</name>
    </ligand>
</feature>
<comment type="subunit">
    <text evidence="2">Homodimer.</text>
</comment>
<comment type="function">
    <text evidence="2">Catalyzes the sequential condensation of isopentenyl diphosphate (IPP) with (2E,6E)-farnesyl diphosphate (E,E-FPP) to yield (2Z,6Z,10Z,14Z,18Z,22Z,26Z,30Z,34E,38E)-undecaprenyl diphosphate (di-trans,octa-cis-UPP). UPP is the precursor of glycosyl carrier lipid in the biosynthesis of bacterial cell wall polysaccharide components such as peptidoglycan and lipopolysaccharide.</text>
</comment>
<sequence length="233" mass="26223">MDGNGRWAEAQGKPRVVGHRAGVKSVREVVRLCREAGVGSLTLFAFSSENWNRPPREVALLMRLFITVLRREVKLLKKNNVRLRVIGDTQAFEPKLQQRILEAEAETADCDGLTLNVAANYGGRWDIVQATRQVALQLQQGELSVDQIDESMLQRFMCLSEQPEMDLLIRTGGEERISNFLLWQCAYSELFFSEALWPDFADAAFAEALDAYASRQRRFGKTGAQVADVTVAQ</sequence>
<keyword evidence="2" id="KW-0573">Peptidoglycan synthesis</keyword>
<reference evidence="4" key="1">
    <citation type="journal article" date="2019" name="Int. J. Syst. Evol. Microbiol.">
        <title>The Global Catalogue of Microorganisms (GCM) 10K type strain sequencing project: providing services to taxonomists for standard genome sequencing and annotation.</title>
        <authorList>
            <consortium name="The Broad Institute Genomics Platform"/>
            <consortium name="The Broad Institute Genome Sequencing Center for Infectious Disease"/>
            <person name="Wu L."/>
            <person name="Ma J."/>
        </authorList>
    </citation>
    <scope>NUCLEOTIDE SEQUENCE [LARGE SCALE GENOMIC DNA]</scope>
    <source>
        <strain evidence="4">JCM 18401</strain>
    </source>
</reference>
<dbReference type="Proteomes" id="UP001499988">
    <property type="component" value="Unassembled WGS sequence"/>
</dbReference>
<keyword evidence="2" id="KW-0133">Cell shape</keyword>
<dbReference type="NCBIfam" id="TIGR00055">
    <property type="entry name" value="uppS"/>
    <property type="match status" value="1"/>
</dbReference>
<dbReference type="PROSITE" id="PS01066">
    <property type="entry name" value="UPP_SYNTHASE"/>
    <property type="match status" value="1"/>
</dbReference>
<feature type="binding site" evidence="2">
    <location>
        <begin position="3"/>
        <end position="6"/>
    </location>
    <ligand>
        <name>substrate</name>
    </ligand>
</feature>
<keyword evidence="1 2" id="KW-0808">Transferase</keyword>
<comment type="catalytic activity">
    <reaction evidence="2">
        <text>8 isopentenyl diphosphate + (2E,6E)-farnesyl diphosphate = di-trans,octa-cis-undecaprenyl diphosphate + 8 diphosphate</text>
        <dbReference type="Rhea" id="RHEA:27551"/>
        <dbReference type="ChEBI" id="CHEBI:33019"/>
        <dbReference type="ChEBI" id="CHEBI:58405"/>
        <dbReference type="ChEBI" id="CHEBI:128769"/>
        <dbReference type="ChEBI" id="CHEBI:175763"/>
        <dbReference type="EC" id="2.5.1.31"/>
    </reaction>
</comment>
<keyword evidence="4" id="KW-1185">Reference proteome</keyword>
<accession>A0ABP9EGF4</accession>